<keyword evidence="3" id="KW-0032">Aminotransferase</keyword>
<dbReference type="InterPro" id="IPR004839">
    <property type="entry name" value="Aminotransferase_I/II_large"/>
</dbReference>
<evidence type="ECO:0000256" key="3">
    <source>
        <dbReference type="ARBA" id="ARBA00022576"/>
    </source>
</evidence>
<comment type="similarity">
    <text evidence="2">Belongs to the class-I pyridoxal-phosphate-dependent aminotransferase family.</text>
</comment>
<evidence type="ECO:0000256" key="1">
    <source>
        <dbReference type="ARBA" id="ARBA00001933"/>
    </source>
</evidence>
<comment type="caution">
    <text evidence="7">The sequence shown here is derived from an EMBL/GenBank/DDBJ whole genome shotgun (WGS) entry which is preliminary data.</text>
</comment>
<feature type="domain" description="Aminotransferase class I/classII large" evidence="6">
    <location>
        <begin position="152"/>
        <end position="484"/>
    </location>
</feature>
<dbReference type="Proteomes" id="UP001392437">
    <property type="component" value="Unassembled WGS sequence"/>
</dbReference>
<dbReference type="AlphaFoldDB" id="A0AAW0QDG1"/>
<accession>A0AAW0QDG1</accession>
<dbReference type="GO" id="GO:0019878">
    <property type="term" value="P:lysine biosynthetic process via aminoadipic acid"/>
    <property type="evidence" value="ECO:0007669"/>
    <property type="project" value="TreeGrafter"/>
</dbReference>
<dbReference type="InterPro" id="IPR015421">
    <property type="entry name" value="PyrdxlP-dep_Trfase_major"/>
</dbReference>
<dbReference type="CDD" id="cd00609">
    <property type="entry name" value="AAT_like"/>
    <property type="match status" value="1"/>
</dbReference>
<keyword evidence="5" id="KW-0663">Pyridoxal phosphate</keyword>
<evidence type="ECO:0000256" key="2">
    <source>
        <dbReference type="ARBA" id="ARBA00007441"/>
    </source>
</evidence>
<dbReference type="InterPro" id="IPR050859">
    <property type="entry name" value="Class-I_PLP-dep_aminotransf"/>
</dbReference>
<dbReference type="Gene3D" id="3.40.640.10">
    <property type="entry name" value="Type I PLP-dependent aspartate aminotransferase-like (Major domain)"/>
    <property type="match status" value="1"/>
</dbReference>
<evidence type="ECO:0000256" key="5">
    <source>
        <dbReference type="ARBA" id="ARBA00022898"/>
    </source>
</evidence>
<evidence type="ECO:0000313" key="8">
    <source>
        <dbReference type="Proteomes" id="UP001392437"/>
    </source>
</evidence>
<dbReference type="PANTHER" id="PTHR42790:SF21">
    <property type="entry name" value="AROMATIC_AMINOADIPATE AMINOTRANSFERASE 1"/>
    <property type="match status" value="1"/>
</dbReference>
<dbReference type="GO" id="GO:0008793">
    <property type="term" value="F:aromatic-amino-acid transaminase activity"/>
    <property type="evidence" value="ECO:0007669"/>
    <property type="project" value="TreeGrafter"/>
</dbReference>
<keyword evidence="8" id="KW-1185">Reference proteome</keyword>
<dbReference type="InterPro" id="IPR015424">
    <property type="entry name" value="PyrdxlP-dep_Trfase"/>
</dbReference>
<reference evidence="7 8" key="1">
    <citation type="submission" date="2023-01" db="EMBL/GenBank/DDBJ databases">
        <title>Analysis of 21 Apiospora genomes using comparative genomics revels a genus with tremendous synthesis potential of carbohydrate active enzymes and secondary metabolites.</title>
        <authorList>
            <person name="Sorensen T."/>
        </authorList>
    </citation>
    <scope>NUCLEOTIDE SEQUENCE [LARGE SCALE GENOMIC DNA]</scope>
    <source>
        <strain evidence="7 8">CBS 117206</strain>
    </source>
</reference>
<proteinExistence type="inferred from homology"/>
<evidence type="ECO:0000256" key="4">
    <source>
        <dbReference type="ARBA" id="ARBA00022679"/>
    </source>
</evidence>
<dbReference type="GO" id="GO:0006571">
    <property type="term" value="P:tyrosine biosynthetic process"/>
    <property type="evidence" value="ECO:0007669"/>
    <property type="project" value="TreeGrafter"/>
</dbReference>
<evidence type="ECO:0000313" key="7">
    <source>
        <dbReference type="EMBL" id="KAK8096798.1"/>
    </source>
</evidence>
<dbReference type="SUPFAM" id="SSF53383">
    <property type="entry name" value="PLP-dependent transferases"/>
    <property type="match status" value="1"/>
</dbReference>
<protein>
    <recommendedName>
        <fullName evidence="6">Aminotransferase class I/classII large domain-containing protein</fullName>
    </recommendedName>
</protein>
<evidence type="ECO:0000259" key="6">
    <source>
        <dbReference type="Pfam" id="PF00155"/>
    </source>
</evidence>
<dbReference type="EMBL" id="JAQQWP010000010">
    <property type="protein sequence ID" value="KAK8096798.1"/>
    <property type="molecule type" value="Genomic_DNA"/>
</dbReference>
<name>A0AAW0QDG1_9PEZI</name>
<dbReference type="PANTHER" id="PTHR42790">
    <property type="entry name" value="AMINOTRANSFERASE"/>
    <property type="match status" value="1"/>
</dbReference>
<dbReference type="GO" id="GO:0030170">
    <property type="term" value="F:pyridoxal phosphate binding"/>
    <property type="evidence" value="ECO:0007669"/>
    <property type="project" value="InterPro"/>
</dbReference>
<dbReference type="GO" id="GO:0009074">
    <property type="term" value="P:aromatic amino acid family catabolic process"/>
    <property type="evidence" value="ECO:0007669"/>
    <property type="project" value="TreeGrafter"/>
</dbReference>
<comment type="cofactor">
    <cofactor evidence="1">
        <name>pyridoxal 5'-phosphate</name>
        <dbReference type="ChEBI" id="CHEBI:597326"/>
    </cofactor>
</comment>
<dbReference type="Pfam" id="PF00155">
    <property type="entry name" value="Aminotran_1_2"/>
    <property type="match status" value="1"/>
</dbReference>
<sequence length="495" mass="54734">MPTNTSESCKQVGGICGHAGLKPATDWRDRFSTEAASRGDAVMQRMHAILAQPGNEGVCSLGPGAPSADFFPFFAAEYTVPSAGFPDDAPARCTTQLHIGMKDVSEGVSNYDLSSALQYGVGTGSKQLLGFVKEHVKIFHNPPYLDWDCILTTGNTSAMDTVMRIFGQKGVTMVIENHTYPTCFETGLPLGYSFFPAKMDNEGLLPDELDRDLSSWDEEARGMKRPTMLYTIPTGQNPSGATPSADRRRQVYAVAQKHDLYILEDDPYYVFQFEQEAGPPGAAPPTTQQYARSLIPSYLSMDTDGRVFRMDSFAKTISPGARVGWVTAARQVVERVMRVHEVSTQHPSGISQIALYRLLHDEWGHDGWTRWMLHICEGYKKRRDVMVGACEASLPRDVVSWNAPAAGFFMWLTIDWHKHPQAGTMSTHEIEQVIYDAAIRHQVLVVPGSWFLVDQGKSGMDTVFFRMTFAAPATNAIPNAVKALGDAIREVFKMG</sequence>
<keyword evidence="4" id="KW-0808">Transferase</keyword>
<organism evidence="7 8">
    <name type="scientific">Apiospora kogelbergensis</name>
    <dbReference type="NCBI Taxonomy" id="1337665"/>
    <lineage>
        <taxon>Eukaryota</taxon>
        <taxon>Fungi</taxon>
        <taxon>Dikarya</taxon>
        <taxon>Ascomycota</taxon>
        <taxon>Pezizomycotina</taxon>
        <taxon>Sordariomycetes</taxon>
        <taxon>Xylariomycetidae</taxon>
        <taxon>Amphisphaeriales</taxon>
        <taxon>Apiosporaceae</taxon>
        <taxon>Apiospora</taxon>
    </lineage>
</organism>
<gene>
    <name evidence="7" type="ORF">PG999_012742</name>
</gene>
<dbReference type="GO" id="GO:0047536">
    <property type="term" value="F:2-aminoadipate transaminase activity"/>
    <property type="evidence" value="ECO:0007669"/>
    <property type="project" value="TreeGrafter"/>
</dbReference>